<evidence type="ECO:0000256" key="1">
    <source>
        <dbReference type="ARBA" id="ARBA00022737"/>
    </source>
</evidence>
<gene>
    <name evidence="4" type="ORF">BO94DRAFT_18192</name>
</gene>
<evidence type="ECO:0000313" key="5">
    <source>
        <dbReference type="Proteomes" id="UP000246702"/>
    </source>
</evidence>
<dbReference type="Proteomes" id="UP000246702">
    <property type="component" value="Unassembled WGS sequence"/>
</dbReference>
<dbReference type="Pfam" id="PF17109">
    <property type="entry name" value="Goodbye"/>
    <property type="match status" value="1"/>
</dbReference>
<dbReference type="InterPro" id="IPR056884">
    <property type="entry name" value="NPHP3-like_N"/>
</dbReference>
<evidence type="ECO:0000313" key="4">
    <source>
        <dbReference type="EMBL" id="PWY96721.1"/>
    </source>
</evidence>
<feature type="domain" description="Nephrocystin 3-like N-terminal" evidence="3">
    <location>
        <begin position="262"/>
        <end position="428"/>
    </location>
</feature>
<comment type="caution">
    <text evidence="4">The sequence shown here is derived from an EMBL/GenBank/DDBJ whole genome shotgun (WGS) entry which is preliminary data.</text>
</comment>
<reference evidence="4 5" key="1">
    <citation type="submission" date="2016-12" db="EMBL/GenBank/DDBJ databases">
        <title>The genomes of Aspergillus section Nigri reveals drivers in fungal speciation.</title>
        <authorList>
            <consortium name="DOE Joint Genome Institute"/>
            <person name="Vesth T.C."/>
            <person name="Nybo J."/>
            <person name="Theobald S."/>
            <person name="Brandl J."/>
            <person name="Frisvad J.C."/>
            <person name="Nielsen K.F."/>
            <person name="Lyhne E.K."/>
            <person name="Kogle M.E."/>
            <person name="Kuo A."/>
            <person name="Riley R."/>
            <person name="Clum A."/>
            <person name="Nolan M."/>
            <person name="Lipzen A."/>
            <person name="Salamov A."/>
            <person name="Henrissat B."/>
            <person name="Wiebenga A."/>
            <person name="De Vries R.P."/>
            <person name="Grigoriev I.V."/>
            <person name="Mortensen U.H."/>
            <person name="Andersen M.R."/>
            <person name="Baker S.E."/>
        </authorList>
    </citation>
    <scope>NUCLEOTIDE SEQUENCE [LARGE SCALE GENOMIC DNA]</scope>
    <source>
        <strain evidence="4 5">CBS 115572</strain>
    </source>
</reference>
<dbReference type="OrthoDB" id="2913095at2759"/>
<protein>
    <submittedName>
        <fullName evidence="4">Uncharacterized protein</fullName>
    </submittedName>
</protein>
<keyword evidence="5" id="KW-1185">Reference proteome</keyword>
<dbReference type="GeneID" id="37108120"/>
<evidence type="ECO:0000259" key="3">
    <source>
        <dbReference type="Pfam" id="PF24883"/>
    </source>
</evidence>
<dbReference type="Pfam" id="PF24883">
    <property type="entry name" value="NPHP3_N"/>
    <property type="match status" value="1"/>
</dbReference>
<organism evidence="4 5">
    <name type="scientific">Aspergillus sclerotioniger CBS 115572</name>
    <dbReference type="NCBI Taxonomy" id="1450535"/>
    <lineage>
        <taxon>Eukaryota</taxon>
        <taxon>Fungi</taxon>
        <taxon>Dikarya</taxon>
        <taxon>Ascomycota</taxon>
        <taxon>Pezizomycotina</taxon>
        <taxon>Eurotiomycetes</taxon>
        <taxon>Eurotiomycetidae</taxon>
        <taxon>Eurotiales</taxon>
        <taxon>Aspergillaceae</taxon>
        <taxon>Aspergillus</taxon>
        <taxon>Aspergillus subgen. Circumdati</taxon>
    </lineage>
</organism>
<dbReference type="PANTHER" id="PTHR10039">
    <property type="entry name" value="AMELOGENIN"/>
    <property type="match status" value="1"/>
</dbReference>
<accession>A0A317XES7</accession>
<feature type="domain" description="Fungal STAND N-terminal Goodbye" evidence="2">
    <location>
        <begin position="58"/>
        <end position="129"/>
    </location>
</feature>
<evidence type="ECO:0000259" key="2">
    <source>
        <dbReference type="Pfam" id="PF17109"/>
    </source>
</evidence>
<keyword evidence="1" id="KW-0677">Repeat</keyword>
<dbReference type="PANTHER" id="PTHR10039:SF17">
    <property type="entry name" value="FUNGAL STAND N-TERMINAL GOODBYE DOMAIN-CONTAINING PROTEIN-RELATED"/>
    <property type="match status" value="1"/>
</dbReference>
<proteinExistence type="predicted"/>
<dbReference type="InterPro" id="IPR031350">
    <property type="entry name" value="Goodbye_dom"/>
</dbReference>
<dbReference type="RefSeq" id="XP_025473482.1">
    <property type="nucleotide sequence ID" value="XM_025605977.1"/>
</dbReference>
<sequence length="1414" mass="160294">MEAETAIKSLRAFLGNTDMNPEAEEELANLWTDIDCQISKLSSHLSDIEGNRGATLGRLKTHCEEQTKNHPRSQKVVMRFVKVLETLNSIAGDSASGAFPGASACFKGLAILVAGIQNYANLPEELGKLADACMRGLENIQGMYVNAGLAIKIHRRFALIVQICCECANATQSRKYRLKRAVEKTFGDDKIKALMDELSELREDQVESVVNDLHRVTFSTDAERKWRRSLVKALDFHPGELGPNEEPMKSSLGMLYRPPFENTGKWIDSNESFQAWLDGSQTTICLLVAPAGYGKSYLMANLTNRLPPSKARGLVAFYFHEKMDLTPSMVDSAGLVRQAVRSIIWQCAVDYSPLLKSMAPLIQEYGSPEQRDPIELWTRLLVDNDERKRMDHVIFVLIDCSSIGIAAFLPLIRTLNRSRDHKIRLMLTASPDDLLTLSQGDNPSVAKVDLGHHSKPDIAVYATSRMNQMASLGRETNPTVQLYRKKILKELQEKSGGDWLKVTTTLDYIARMETNPGKIDEILNGLTNSRETTTVNLIAELNRQLDSDQIRELNAAIVCITHGFRLWTPEEMDEILRLGYQKDWFCSFRERMRWYPLLDLNPAGYVTWQSPDIPEGIPKRSELELERDVRSAEIDIVHHFLRQVCPEALFRKLEFDTFLEGKRIGTMNPDHLMICKDESNAHIRMALICLQILTTQQAADSLIQYAGKNLLRHLKCTGLSQVAPDLKRQAGRLLAELFTSSKGIKTMFWINPEEKMVGLLGWIMGEGRGQQQWLRAICDDWLNSDRGGNLLASWFKDPVVTADIVEQKQMNLVSAFCNSSDTRYELLFKAISENIMLELCIAQSHEAILTGMEYLTAFIRRISKPQLPLNTKPSNQESEARLPTLTEWLMVDEYYQPYIRTIDSTNPPSVELMNFKAVYHARIAASIDLLIEFKNIGEMEMTEAIRIRDERLSEALNIMPECILALRIQFRHERNSTKALELIDRLISSVKKEVDGGLEAGNAIIASLVLEKGNRYWELGPEYHNRAIAAYNDMWKYGFPLEPDPETMMNNIYKLNEPSGVFWDLIRQMNSSFEKWKRHVAQAWLGIFGTEAFKNLARKAVLQKGSLGLLVDLLRQAWESAAAQGDVLIRCEFTLCCASIYLTALRRFPSDAEATANIIDNLERSLQLNAAQPQYTLKPREANEADDILAELYLRQAIANNSNQDWGQRFEQFMQRSNHTKSRVVSCCFARYVYMTRGVPQAKAAVQELLKMALEMLSDKDPCNDGLAFSFLSRIMVTFGDLENTKVIGRIFHLIRLSWWTASEKEAADMKVDASAVIAPYTCTWCGEDANNTSVLDLRSCYLCVDCAGTVSLHGKCYEEWRKLGPHAQPCHGHQFLFIPEMYVTPLVNTLVPTEPTVISLSEWKDGLRKKYLE</sequence>
<dbReference type="EMBL" id="MSFK01000001">
    <property type="protein sequence ID" value="PWY96721.1"/>
    <property type="molecule type" value="Genomic_DNA"/>
</dbReference>
<name>A0A317XES7_9EURO</name>